<dbReference type="GO" id="GO:0003677">
    <property type="term" value="F:DNA binding"/>
    <property type="evidence" value="ECO:0007669"/>
    <property type="project" value="UniProtKB-KW"/>
</dbReference>
<name>A0A0C2FJB2_9BILA</name>
<proteinExistence type="predicted"/>
<dbReference type="GO" id="GO:0006298">
    <property type="term" value="P:mismatch repair"/>
    <property type="evidence" value="ECO:0007669"/>
    <property type="project" value="TreeGrafter"/>
</dbReference>
<dbReference type="GO" id="GO:0019985">
    <property type="term" value="P:translesion synthesis"/>
    <property type="evidence" value="ECO:0007669"/>
    <property type="project" value="TreeGrafter"/>
</dbReference>
<dbReference type="InterPro" id="IPR022648">
    <property type="entry name" value="Pr_cel_nuc_antig_N"/>
</dbReference>
<dbReference type="EMBL" id="KN757568">
    <property type="protein sequence ID" value="KIH48705.1"/>
    <property type="molecule type" value="Genomic_DNA"/>
</dbReference>
<dbReference type="GO" id="GO:0043626">
    <property type="term" value="C:PCNA complex"/>
    <property type="evidence" value="ECO:0007669"/>
    <property type="project" value="TreeGrafter"/>
</dbReference>
<keyword evidence="4" id="KW-1185">Reference proteome</keyword>
<evidence type="ECO:0000313" key="3">
    <source>
        <dbReference type="EMBL" id="KIH48705.1"/>
    </source>
</evidence>
<dbReference type="PANTHER" id="PTHR11352">
    <property type="entry name" value="PROLIFERATING CELL NUCLEAR ANTIGEN"/>
    <property type="match status" value="1"/>
</dbReference>
<feature type="domain" description="Proliferating cell nuclear antigen PCNA N-terminal" evidence="2">
    <location>
        <begin position="1"/>
        <end position="52"/>
    </location>
</feature>
<dbReference type="Pfam" id="PF00705">
    <property type="entry name" value="PCNA_N"/>
    <property type="match status" value="1"/>
</dbReference>
<protein>
    <submittedName>
        <fullName evidence="3">Proliferating cell nuclear antigen domain protein</fullName>
    </submittedName>
</protein>
<dbReference type="GO" id="GO:0030337">
    <property type="term" value="F:DNA polymerase processivity factor activity"/>
    <property type="evidence" value="ECO:0007669"/>
    <property type="project" value="InterPro"/>
</dbReference>
<gene>
    <name evidence="3" type="ORF">ANCDUO_21222</name>
</gene>
<evidence type="ECO:0000259" key="2">
    <source>
        <dbReference type="Pfam" id="PF00705"/>
    </source>
</evidence>
<dbReference type="SUPFAM" id="SSF55979">
    <property type="entry name" value="DNA clamp"/>
    <property type="match status" value="1"/>
</dbReference>
<dbReference type="PANTHER" id="PTHR11352:SF0">
    <property type="entry name" value="PROLIFERATING CELL NUCLEAR ANTIGEN"/>
    <property type="match status" value="1"/>
</dbReference>
<dbReference type="OrthoDB" id="534348at2759"/>
<accession>A0A0C2FJB2</accession>
<reference evidence="3 4" key="1">
    <citation type="submission" date="2013-12" db="EMBL/GenBank/DDBJ databases">
        <title>Draft genome of the parsitic nematode Ancylostoma duodenale.</title>
        <authorList>
            <person name="Mitreva M."/>
        </authorList>
    </citation>
    <scope>NUCLEOTIDE SEQUENCE [LARGE SCALE GENOMIC DNA]</scope>
    <source>
        <strain evidence="3 4">Zhejiang</strain>
    </source>
</reference>
<dbReference type="Proteomes" id="UP000054047">
    <property type="component" value="Unassembled WGS sequence"/>
</dbReference>
<organism evidence="3 4">
    <name type="scientific">Ancylostoma duodenale</name>
    <dbReference type="NCBI Taxonomy" id="51022"/>
    <lineage>
        <taxon>Eukaryota</taxon>
        <taxon>Metazoa</taxon>
        <taxon>Ecdysozoa</taxon>
        <taxon>Nematoda</taxon>
        <taxon>Chromadorea</taxon>
        <taxon>Rhabditida</taxon>
        <taxon>Rhabditina</taxon>
        <taxon>Rhabditomorpha</taxon>
        <taxon>Strongyloidea</taxon>
        <taxon>Ancylostomatidae</taxon>
        <taxon>Ancylostomatinae</taxon>
        <taxon>Ancylostoma</taxon>
    </lineage>
</organism>
<dbReference type="AlphaFoldDB" id="A0A0C2FJB2"/>
<sequence length="53" mass="5741">MFEAKLANAALLKKIIESIKDLVTDAPFDCSESAMCLQAMDSSHVALVSLKLE</sequence>
<evidence type="ECO:0000256" key="1">
    <source>
        <dbReference type="ARBA" id="ARBA00023125"/>
    </source>
</evidence>
<dbReference type="GO" id="GO:0006272">
    <property type="term" value="P:leading strand elongation"/>
    <property type="evidence" value="ECO:0007669"/>
    <property type="project" value="TreeGrafter"/>
</dbReference>
<evidence type="ECO:0000313" key="4">
    <source>
        <dbReference type="Proteomes" id="UP000054047"/>
    </source>
</evidence>
<feature type="non-terminal residue" evidence="3">
    <location>
        <position position="53"/>
    </location>
</feature>
<dbReference type="GO" id="GO:0006275">
    <property type="term" value="P:regulation of DNA replication"/>
    <property type="evidence" value="ECO:0007669"/>
    <property type="project" value="InterPro"/>
</dbReference>
<dbReference type="Gene3D" id="3.10.150.10">
    <property type="entry name" value="DNA Polymerase III, subunit A, domain 2"/>
    <property type="match status" value="1"/>
</dbReference>
<dbReference type="InterPro" id="IPR000730">
    <property type="entry name" value="Pr_cel_nuc_antig"/>
</dbReference>
<keyword evidence="1" id="KW-0238">DNA-binding</keyword>
<dbReference type="PRINTS" id="PR00339">
    <property type="entry name" value="PCNACYCLIN"/>
</dbReference>
<dbReference type="InterPro" id="IPR046938">
    <property type="entry name" value="DNA_clamp_sf"/>
</dbReference>